<keyword evidence="8 9" id="KW-0804">Transcription</keyword>
<evidence type="ECO:0000256" key="1">
    <source>
        <dbReference type="ARBA" id="ARBA00004496"/>
    </source>
</evidence>
<dbReference type="InterPro" id="IPR001789">
    <property type="entry name" value="Sig_transdc_resp-reg_receiver"/>
</dbReference>
<sequence length="250" mass="26199">MTASGPAEGPRAGAAAGRPAEVRVLVVEDDPVAADAHALYVGRVPGFTAVGTAHSLAEATRVLERTRVDLLLLDLGLPDGHGLRFARGLRAAGHPVDVIAVTSARDLAVVRESVSLGVVQYVLKPFAFPTLRERLLRYAEFRSTAGEAAGQDDVDRALAALRTPLPAELPKGLSAPTLDRVAALLRAAPEGMTAAGAAGAAGISRITARRYLEHLVDTGRADRTPRYGQVGRPELHYRWLAAAAGSVSKV</sequence>
<evidence type="ECO:0000256" key="3">
    <source>
        <dbReference type="ARBA" id="ARBA00022553"/>
    </source>
</evidence>
<protein>
    <recommendedName>
        <fullName evidence="9">Transcriptional regulatory protein</fullName>
    </recommendedName>
</protein>
<feature type="modified residue" description="4-aspartylphosphate" evidence="10">
    <location>
        <position position="74"/>
    </location>
</feature>
<dbReference type="SUPFAM" id="SSF52172">
    <property type="entry name" value="CheY-like"/>
    <property type="match status" value="1"/>
</dbReference>
<evidence type="ECO:0000256" key="6">
    <source>
        <dbReference type="ARBA" id="ARBA00023125"/>
    </source>
</evidence>
<keyword evidence="4 9" id="KW-0902">Two-component regulatory system</keyword>
<dbReference type="AlphaFoldDB" id="A0A344U0C3"/>
<keyword evidence="2 9" id="KW-0963">Cytoplasm</keyword>
<keyword evidence="7 9" id="KW-0010">Activator</keyword>
<evidence type="ECO:0000313" key="12">
    <source>
        <dbReference type="EMBL" id="AXE24344.1"/>
    </source>
</evidence>
<dbReference type="EMBL" id="CP030862">
    <property type="protein sequence ID" value="AXE24344.1"/>
    <property type="molecule type" value="Genomic_DNA"/>
</dbReference>
<dbReference type="GO" id="GO:0003700">
    <property type="term" value="F:DNA-binding transcription factor activity"/>
    <property type="evidence" value="ECO:0007669"/>
    <property type="project" value="InterPro"/>
</dbReference>
<keyword evidence="5 9" id="KW-0805">Transcription regulation</keyword>
<name>A0A344U0C3_9ACTN</name>
<dbReference type="InterPro" id="IPR011006">
    <property type="entry name" value="CheY-like_superfamily"/>
</dbReference>
<dbReference type="GO" id="GO:0003677">
    <property type="term" value="F:DNA binding"/>
    <property type="evidence" value="ECO:0007669"/>
    <property type="project" value="UniProtKB-KW"/>
</dbReference>
<evidence type="ECO:0000256" key="10">
    <source>
        <dbReference type="PROSITE-ProRule" id="PRU00169"/>
    </source>
</evidence>
<evidence type="ECO:0000259" key="11">
    <source>
        <dbReference type="PROSITE" id="PS50110"/>
    </source>
</evidence>
<keyword evidence="13" id="KW-1185">Reference proteome</keyword>
<dbReference type="PROSITE" id="PS50110">
    <property type="entry name" value="RESPONSE_REGULATORY"/>
    <property type="match status" value="1"/>
</dbReference>
<keyword evidence="6 9" id="KW-0238">DNA-binding</keyword>
<evidence type="ECO:0000256" key="8">
    <source>
        <dbReference type="ARBA" id="ARBA00023163"/>
    </source>
</evidence>
<dbReference type="PANTHER" id="PTHR45526:SF1">
    <property type="entry name" value="TRANSCRIPTIONAL REGULATORY PROTEIN DCUR-RELATED"/>
    <property type="match status" value="1"/>
</dbReference>
<evidence type="ECO:0000256" key="9">
    <source>
        <dbReference type="PIRNR" id="PIRNR006171"/>
    </source>
</evidence>
<reference evidence="12 13" key="1">
    <citation type="submission" date="2018-01" db="EMBL/GenBank/DDBJ databases">
        <title>Draft genome Sequence of streptomyces globosus LZH-48.</title>
        <authorList>
            <person name="Ran K."/>
            <person name="Li Z."/>
            <person name="Wei S."/>
            <person name="Dong R."/>
        </authorList>
    </citation>
    <scope>NUCLEOTIDE SEQUENCE [LARGE SCALE GENOMIC DNA]</scope>
    <source>
        <strain evidence="12 13">LZH-48</strain>
    </source>
</reference>
<dbReference type="PANTHER" id="PTHR45526">
    <property type="entry name" value="TRANSCRIPTIONAL REGULATORY PROTEIN DPIA"/>
    <property type="match status" value="1"/>
</dbReference>
<dbReference type="GO" id="GO:0000156">
    <property type="term" value="F:phosphorelay response regulator activity"/>
    <property type="evidence" value="ECO:0007669"/>
    <property type="project" value="TreeGrafter"/>
</dbReference>
<gene>
    <name evidence="12" type="ORF">C0216_13555</name>
</gene>
<accession>A0A344U0C3</accession>
<evidence type="ECO:0000256" key="2">
    <source>
        <dbReference type="ARBA" id="ARBA00022490"/>
    </source>
</evidence>
<dbReference type="Proteomes" id="UP000252004">
    <property type="component" value="Chromosome"/>
</dbReference>
<dbReference type="KEGG" id="sgz:C0216_13555"/>
<keyword evidence="3 10" id="KW-0597">Phosphoprotein</keyword>
<evidence type="ECO:0000256" key="4">
    <source>
        <dbReference type="ARBA" id="ARBA00023012"/>
    </source>
</evidence>
<dbReference type="InterPro" id="IPR051271">
    <property type="entry name" value="2C-system_Tx_regulators"/>
</dbReference>
<comment type="subcellular location">
    <subcellularLocation>
        <location evidence="1 9">Cytoplasm</location>
    </subcellularLocation>
</comment>
<dbReference type="Pfam" id="PF00072">
    <property type="entry name" value="Response_reg"/>
    <property type="match status" value="1"/>
</dbReference>
<feature type="domain" description="Response regulatory" evidence="11">
    <location>
        <begin position="23"/>
        <end position="139"/>
    </location>
</feature>
<dbReference type="GO" id="GO:0005737">
    <property type="term" value="C:cytoplasm"/>
    <property type="evidence" value="ECO:0007669"/>
    <property type="project" value="UniProtKB-SubCell"/>
</dbReference>
<evidence type="ECO:0000256" key="5">
    <source>
        <dbReference type="ARBA" id="ARBA00023015"/>
    </source>
</evidence>
<dbReference type="RefSeq" id="WP_114055527.1">
    <property type="nucleotide sequence ID" value="NZ_CP030862.1"/>
</dbReference>
<dbReference type="SMART" id="SM00448">
    <property type="entry name" value="REC"/>
    <property type="match status" value="1"/>
</dbReference>
<proteinExistence type="predicted"/>
<evidence type="ECO:0000256" key="7">
    <source>
        <dbReference type="ARBA" id="ARBA00023159"/>
    </source>
</evidence>
<dbReference type="Gene3D" id="3.40.50.2300">
    <property type="match status" value="1"/>
</dbReference>
<organism evidence="12 13">
    <name type="scientific">Streptomyces globosus</name>
    <dbReference type="NCBI Taxonomy" id="68209"/>
    <lineage>
        <taxon>Bacteria</taxon>
        <taxon>Bacillati</taxon>
        <taxon>Actinomycetota</taxon>
        <taxon>Actinomycetes</taxon>
        <taxon>Kitasatosporales</taxon>
        <taxon>Streptomycetaceae</taxon>
        <taxon>Streptomyces</taxon>
    </lineage>
</organism>
<dbReference type="OrthoDB" id="7187989at2"/>
<dbReference type="PIRSF" id="PIRSF006171">
    <property type="entry name" value="RR_citrat_malat"/>
    <property type="match status" value="1"/>
</dbReference>
<dbReference type="InterPro" id="IPR024187">
    <property type="entry name" value="Sig_transdc_resp-reg_cit/mal"/>
</dbReference>
<evidence type="ECO:0000313" key="13">
    <source>
        <dbReference type="Proteomes" id="UP000252004"/>
    </source>
</evidence>